<name>A0A6J4NJX6_9ACTN</name>
<organism evidence="2">
    <name type="scientific">uncultured Rubrobacteraceae bacterium</name>
    <dbReference type="NCBI Taxonomy" id="349277"/>
    <lineage>
        <taxon>Bacteria</taxon>
        <taxon>Bacillati</taxon>
        <taxon>Actinomycetota</taxon>
        <taxon>Rubrobacteria</taxon>
        <taxon>Rubrobacterales</taxon>
        <taxon>Rubrobacteraceae</taxon>
        <taxon>environmental samples</taxon>
    </lineage>
</organism>
<accession>A0A6J4NJX6</accession>
<protein>
    <submittedName>
        <fullName evidence="2">Uncharacterized protein</fullName>
    </submittedName>
</protein>
<feature type="compositionally biased region" description="Basic and acidic residues" evidence="1">
    <location>
        <begin position="81"/>
        <end position="91"/>
    </location>
</feature>
<proteinExistence type="predicted"/>
<reference evidence="2" key="1">
    <citation type="submission" date="2020-02" db="EMBL/GenBank/DDBJ databases">
        <authorList>
            <person name="Meier V. D."/>
        </authorList>
    </citation>
    <scope>NUCLEOTIDE SEQUENCE</scope>
    <source>
        <strain evidence="2">AVDCRST_MAG03</strain>
    </source>
</reference>
<sequence>MSEESESKLRKLVFGDGNSESEEKVLSYVAHRVKDGAHLGDVLQEEYVVRNSTQAERDKIMQDPKLGQEAREGLEQYFESDELKPEHPPQH</sequence>
<evidence type="ECO:0000313" key="2">
    <source>
        <dbReference type="EMBL" id="CAA9387265.1"/>
    </source>
</evidence>
<dbReference type="EMBL" id="CADCUT010000021">
    <property type="protein sequence ID" value="CAA9387265.1"/>
    <property type="molecule type" value="Genomic_DNA"/>
</dbReference>
<evidence type="ECO:0000256" key="1">
    <source>
        <dbReference type="SAM" id="MobiDB-lite"/>
    </source>
</evidence>
<feature type="compositionally biased region" description="Basic and acidic residues" evidence="1">
    <location>
        <begin position="55"/>
        <end position="74"/>
    </location>
</feature>
<gene>
    <name evidence="2" type="ORF">AVDCRST_MAG03-342</name>
</gene>
<feature type="region of interest" description="Disordered" evidence="1">
    <location>
        <begin position="53"/>
        <end position="91"/>
    </location>
</feature>
<feature type="region of interest" description="Disordered" evidence="1">
    <location>
        <begin position="1"/>
        <end position="21"/>
    </location>
</feature>
<dbReference type="AlphaFoldDB" id="A0A6J4NJX6"/>